<evidence type="ECO:0000313" key="8">
    <source>
        <dbReference type="Proteomes" id="UP000309340"/>
    </source>
</evidence>
<dbReference type="AlphaFoldDB" id="A0A4V5NJQ8"/>
<dbReference type="Pfam" id="PF08314">
    <property type="entry name" value="Sec39"/>
    <property type="match status" value="1"/>
</dbReference>
<evidence type="ECO:0000259" key="6">
    <source>
        <dbReference type="Pfam" id="PF08314"/>
    </source>
</evidence>
<evidence type="ECO:0000256" key="5">
    <source>
        <dbReference type="SAM" id="MobiDB-lite"/>
    </source>
</evidence>
<dbReference type="GO" id="GO:0005783">
    <property type="term" value="C:endoplasmic reticulum"/>
    <property type="evidence" value="ECO:0007669"/>
    <property type="project" value="UniProtKB-SubCell"/>
</dbReference>
<dbReference type="PANTHER" id="PTHR40787:SF3">
    <property type="entry name" value="PROTEIN TRANSPORT PROTEIN SEC39"/>
    <property type="match status" value="1"/>
</dbReference>
<keyword evidence="8" id="KW-1185">Reference proteome</keyword>
<dbReference type="OrthoDB" id="3434013at2759"/>
<evidence type="ECO:0000256" key="3">
    <source>
        <dbReference type="ARBA" id="ARBA00022824"/>
    </source>
</evidence>
<evidence type="ECO:0000256" key="2">
    <source>
        <dbReference type="ARBA" id="ARBA00022448"/>
    </source>
</evidence>
<dbReference type="GO" id="GO:0015031">
    <property type="term" value="P:protein transport"/>
    <property type="evidence" value="ECO:0007669"/>
    <property type="project" value="UniProtKB-KW"/>
</dbReference>
<dbReference type="InterPro" id="IPR013244">
    <property type="entry name" value="Sec39_domain"/>
</dbReference>
<evidence type="ECO:0000313" key="7">
    <source>
        <dbReference type="EMBL" id="TKA78209.1"/>
    </source>
</evidence>
<feature type="compositionally biased region" description="Polar residues" evidence="5">
    <location>
        <begin position="200"/>
        <end position="220"/>
    </location>
</feature>
<dbReference type="Proteomes" id="UP000309340">
    <property type="component" value="Unassembled WGS sequence"/>
</dbReference>
<protein>
    <recommendedName>
        <fullName evidence="6">Sec39 domain-containing protein</fullName>
    </recommendedName>
</protein>
<evidence type="ECO:0000256" key="1">
    <source>
        <dbReference type="ARBA" id="ARBA00004240"/>
    </source>
</evidence>
<accession>A0A4V5NJQ8</accession>
<proteinExistence type="predicted"/>
<feature type="non-terminal residue" evidence="7">
    <location>
        <position position="412"/>
    </location>
</feature>
<name>A0A4V5NJQ8_9PEZI</name>
<dbReference type="PANTHER" id="PTHR40787">
    <property type="entry name" value="SECRETED PROTEIN"/>
    <property type="match status" value="1"/>
</dbReference>
<comment type="caution">
    <text evidence="7">The sequence shown here is derived from an EMBL/GenBank/DDBJ whole genome shotgun (WGS) entry which is preliminary data.</text>
</comment>
<dbReference type="STRING" id="329884.A0A4V5NJQ8"/>
<keyword evidence="3" id="KW-0256">Endoplasmic reticulum</keyword>
<gene>
    <name evidence="7" type="ORF">B0A55_03764</name>
</gene>
<dbReference type="GO" id="GO:0006890">
    <property type="term" value="P:retrograde vesicle-mediated transport, Golgi to endoplasmic reticulum"/>
    <property type="evidence" value="ECO:0007669"/>
    <property type="project" value="InterPro"/>
</dbReference>
<evidence type="ECO:0000256" key="4">
    <source>
        <dbReference type="ARBA" id="ARBA00022927"/>
    </source>
</evidence>
<sequence>MAVKRYLRDELPAKQLPEESVERVVLAKAMEAYDGASNGNKTRGGLKKANDIINAFRSYFGDSTPFRQAIALIAATHALSFYSLTLQHGVQFQPVTIRVSSDPIGLLDKVLEQNAGSYAQLDDLVAIGKNLVAAGLPPSEEEGRVLEVGKEEIERRKMEAERRVTFMAVEAALREDDFETAYSYVVNRLTPSGAYLTAPSQAEAAQQVKSHGRNSSSASGRANKRNEAEDDISWRAAFLAGRFRPSTTSTPPTLRRLEQRTELLSLALLLAPTAQLTDILAAWRRCEEEMTALQVSQQQAEEEFDDHADKRSALPGNFTISGEQPEMMLNQKRREMGRMTGGGGSGAGGAKGEGEAPMSMFDLTRSAASAFSRNAFPLRAGSQAQRSVTETEGMEGSVDILASSGSGGLQER</sequence>
<keyword evidence="2" id="KW-0813">Transport</keyword>
<feature type="domain" description="Sec39" evidence="6">
    <location>
        <begin position="8"/>
        <end position="303"/>
    </location>
</feature>
<feature type="region of interest" description="Disordered" evidence="5">
    <location>
        <begin position="200"/>
        <end position="228"/>
    </location>
</feature>
<dbReference type="EMBL" id="NAJQ01000118">
    <property type="protein sequence ID" value="TKA78209.1"/>
    <property type="molecule type" value="Genomic_DNA"/>
</dbReference>
<comment type="subcellular location">
    <subcellularLocation>
        <location evidence="1">Endoplasmic reticulum</location>
    </subcellularLocation>
</comment>
<keyword evidence="4" id="KW-0653">Protein transport</keyword>
<organism evidence="7 8">
    <name type="scientific">Friedmanniomyces simplex</name>
    <dbReference type="NCBI Taxonomy" id="329884"/>
    <lineage>
        <taxon>Eukaryota</taxon>
        <taxon>Fungi</taxon>
        <taxon>Dikarya</taxon>
        <taxon>Ascomycota</taxon>
        <taxon>Pezizomycotina</taxon>
        <taxon>Dothideomycetes</taxon>
        <taxon>Dothideomycetidae</taxon>
        <taxon>Mycosphaerellales</taxon>
        <taxon>Teratosphaeriaceae</taxon>
        <taxon>Friedmanniomyces</taxon>
    </lineage>
</organism>
<feature type="region of interest" description="Disordered" evidence="5">
    <location>
        <begin position="380"/>
        <end position="412"/>
    </location>
</feature>
<reference evidence="7 8" key="1">
    <citation type="submission" date="2017-03" db="EMBL/GenBank/DDBJ databases">
        <title>Genomes of endolithic fungi from Antarctica.</title>
        <authorList>
            <person name="Coleine C."/>
            <person name="Masonjones S."/>
            <person name="Stajich J.E."/>
        </authorList>
    </citation>
    <scope>NUCLEOTIDE SEQUENCE [LARGE SCALE GENOMIC DNA]</scope>
    <source>
        <strain evidence="7 8">CCFEE 5184</strain>
    </source>
</reference>